<protein>
    <submittedName>
        <fullName evidence="4">Inorganic triphosphatase</fullName>
    </submittedName>
</protein>
<dbReference type="CDD" id="cd07756">
    <property type="entry name" value="CYTH-like_Pase_CHAD"/>
    <property type="match status" value="1"/>
</dbReference>
<evidence type="ECO:0000259" key="3">
    <source>
        <dbReference type="PROSITE" id="PS51708"/>
    </source>
</evidence>
<dbReference type="InterPro" id="IPR038186">
    <property type="entry name" value="CHAD_dom_sf"/>
</dbReference>
<feature type="region of interest" description="Disordered" evidence="1">
    <location>
        <begin position="1"/>
        <end position="49"/>
    </location>
</feature>
<dbReference type="SUPFAM" id="SSF55154">
    <property type="entry name" value="CYTH-like phosphatases"/>
    <property type="match status" value="1"/>
</dbReference>
<dbReference type="Gene3D" id="2.40.320.10">
    <property type="entry name" value="Hypothetical Protein Pfu-838710-001"/>
    <property type="match status" value="1"/>
</dbReference>
<name>A0A917V347_9HYPH</name>
<proteinExistence type="predicted"/>
<dbReference type="PROSITE" id="PS51708">
    <property type="entry name" value="CHAD"/>
    <property type="match status" value="1"/>
</dbReference>
<dbReference type="InterPro" id="IPR033469">
    <property type="entry name" value="CYTH-like_dom_sf"/>
</dbReference>
<dbReference type="SMART" id="SM00880">
    <property type="entry name" value="CHAD"/>
    <property type="match status" value="1"/>
</dbReference>
<accession>A0A917V347</accession>
<dbReference type="Proteomes" id="UP000600449">
    <property type="component" value="Unassembled WGS sequence"/>
</dbReference>
<dbReference type="GO" id="GO:0050355">
    <property type="term" value="F:inorganic triphosphate phosphatase activity"/>
    <property type="evidence" value="ECO:0007669"/>
    <property type="project" value="InterPro"/>
</dbReference>
<dbReference type="Gene3D" id="1.40.20.10">
    <property type="entry name" value="CHAD domain"/>
    <property type="match status" value="1"/>
</dbReference>
<dbReference type="PROSITE" id="PS51707">
    <property type="entry name" value="CYTH"/>
    <property type="match status" value="1"/>
</dbReference>
<dbReference type="SMART" id="SM01118">
    <property type="entry name" value="CYTH"/>
    <property type="match status" value="1"/>
</dbReference>
<dbReference type="AlphaFoldDB" id="A0A917V347"/>
<dbReference type="Pfam" id="PF05235">
    <property type="entry name" value="CHAD"/>
    <property type="match status" value="1"/>
</dbReference>
<evidence type="ECO:0000313" key="5">
    <source>
        <dbReference type="Proteomes" id="UP000600449"/>
    </source>
</evidence>
<dbReference type="GO" id="GO:0046872">
    <property type="term" value="F:metal ion binding"/>
    <property type="evidence" value="ECO:0007669"/>
    <property type="project" value="TreeGrafter"/>
</dbReference>
<dbReference type="InterPro" id="IPR007899">
    <property type="entry name" value="CHAD_dom"/>
</dbReference>
<dbReference type="InterPro" id="IPR023577">
    <property type="entry name" value="CYTH_domain"/>
</dbReference>
<evidence type="ECO:0000259" key="2">
    <source>
        <dbReference type="PROSITE" id="PS51707"/>
    </source>
</evidence>
<gene>
    <name evidence="4" type="ORF">GCM10011322_13200</name>
</gene>
<sequence>MEETFASRSRLRLLGRMNDDHPPVTTMDTTALTPAEPEKEPAPQPSPPREIELKLELAPADWKRLARAPFLAEPLAAAAKAKRTEATYFDTPDGRLRKAGVSLRLRRTGAKTVQTAKASEGVAAGLFDRTEVEAETAGETPDLALLDGTPFEALFSKRKVREGIAPAFTVSMRRRTLIVTDGGFVAEMVVDEGSVTAGERSEPVCEIELELRAGAAADLFAFARRIAESVPARLGFRTKSDRGYALLAGEASRVVKKIEVALDPAMSAGAAFQAIARACLAQLVANEEALRSLGAPGAIHQSRVALRRLRAAISLFKIVVEDERRRAVSAELKWMANALGAARDLDVQIATMVEPARAAEPDDPDLAHLAAAFAARREAALADAREASLGERYRLMLVDTAAWIEAGAWLEGERPQRDAPVAEFAARLLRKKRKRIAREGADLAALDADTRHEVRIEVKKLRYATEFFESVFATPHVAGETAKEARKQAKKAARKATARHAAMLSLLETLQEDLGALNDLAVGARMSEGFDASDEALARGFAKLARPDAEEAFEEHMAAAVKAHRKLANANPFWSV</sequence>
<evidence type="ECO:0000313" key="4">
    <source>
        <dbReference type="EMBL" id="GGK28010.1"/>
    </source>
</evidence>
<dbReference type="InterPro" id="IPR039013">
    <property type="entry name" value="YgiF"/>
</dbReference>
<dbReference type="PANTHER" id="PTHR39569">
    <property type="entry name" value="INORGANIC TRIPHOSPHATASE"/>
    <property type="match status" value="1"/>
</dbReference>
<dbReference type="EMBL" id="BMMF01000003">
    <property type="protein sequence ID" value="GGK28010.1"/>
    <property type="molecule type" value="Genomic_DNA"/>
</dbReference>
<dbReference type="Pfam" id="PF01928">
    <property type="entry name" value="CYTH"/>
    <property type="match status" value="1"/>
</dbReference>
<dbReference type="PANTHER" id="PTHR39569:SF1">
    <property type="entry name" value="INORGANIC TRIPHOSPHATASE"/>
    <property type="match status" value="1"/>
</dbReference>
<reference evidence="4 5" key="1">
    <citation type="journal article" date="2014" name="Int. J. Syst. Evol. Microbiol.">
        <title>Complete genome sequence of Corynebacterium casei LMG S-19264T (=DSM 44701T), isolated from a smear-ripened cheese.</title>
        <authorList>
            <consortium name="US DOE Joint Genome Institute (JGI-PGF)"/>
            <person name="Walter F."/>
            <person name="Albersmeier A."/>
            <person name="Kalinowski J."/>
            <person name="Ruckert C."/>
        </authorList>
    </citation>
    <scope>NUCLEOTIDE SEQUENCE [LARGE SCALE GENOMIC DNA]</scope>
    <source>
        <strain evidence="4 5">CGMCC 1.9161</strain>
    </source>
</reference>
<evidence type="ECO:0000256" key="1">
    <source>
        <dbReference type="SAM" id="MobiDB-lite"/>
    </source>
</evidence>
<keyword evidence="5" id="KW-1185">Reference proteome</keyword>
<feature type="domain" description="CHAD" evidence="3">
    <location>
        <begin position="265"/>
        <end position="566"/>
    </location>
</feature>
<feature type="domain" description="CYTH" evidence="2">
    <location>
        <begin position="48"/>
        <end position="250"/>
    </location>
</feature>
<organism evidence="4 5">
    <name type="scientific">Salinarimonas ramus</name>
    <dbReference type="NCBI Taxonomy" id="690164"/>
    <lineage>
        <taxon>Bacteria</taxon>
        <taxon>Pseudomonadati</taxon>
        <taxon>Pseudomonadota</taxon>
        <taxon>Alphaproteobacteria</taxon>
        <taxon>Hyphomicrobiales</taxon>
        <taxon>Salinarimonadaceae</taxon>
        <taxon>Salinarimonas</taxon>
    </lineage>
</organism>
<comment type="caution">
    <text evidence="4">The sequence shown here is derived from an EMBL/GenBank/DDBJ whole genome shotgun (WGS) entry which is preliminary data.</text>
</comment>